<reference evidence="3" key="2">
    <citation type="submission" date="2025-04" db="UniProtKB">
        <authorList>
            <consortium name="RefSeq"/>
        </authorList>
    </citation>
    <scope>IDENTIFICATION</scope>
    <source>
        <strain evidence="3">DH4</strain>
        <tissue evidence="3">Whole body</tissue>
    </source>
</reference>
<dbReference type="SUPFAM" id="SSF52317">
    <property type="entry name" value="Class I glutamine amidotransferase-like"/>
    <property type="match status" value="1"/>
</dbReference>
<dbReference type="EnsemblMetazoa" id="XM_026446330">
    <property type="protein sequence ID" value="XP_026302115"/>
    <property type="gene ID" value="LOC102655882"/>
</dbReference>
<dbReference type="OrthoDB" id="543156at2759"/>
<dbReference type="GeneID" id="102655882"/>
<name>A0A7M7SSC1_APIME</name>
<proteinExistence type="predicted"/>
<reference evidence="2" key="3">
    <citation type="submission" date="2025-05" db="UniProtKB">
        <authorList>
            <consortium name="RefSeq"/>
        </authorList>
    </citation>
    <scope>NUCLEOTIDE SEQUENCE [LARGE SCALE GENOMIC DNA]</scope>
    <source>
        <strain evidence="2">DH4</strain>
    </source>
</reference>
<dbReference type="Gene3D" id="3.40.50.880">
    <property type="match status" value="1"/>
</dbReference>
<protein>
    <submittedName>
        <fullName evidence="3">ES1 protein homolog, mitochondrial</fullName>
    </submittedName>
</protein>
<accession>A0A7M7SSC1</accession>
<organism evidence="1">
    <name type="scientific">Apis mellifera</name>
    <name type="common">Honeybee</name>
    <dbReference type="NCBI Taxonomy" id="7460"/>
    <lineage>
        <taxon>Eukaryota</taxon>
        <taxon>Metazoa</taxon>
        <taxon>Ecdysozoa</taxon>
        <taxon>Arthropoda</taxon>
        <taxon>Hexapoda</taxon>
        <taxon>Insecta</taxon>
        <taxon>Pterygota</taxon>
        <taxon>Neoptera</taxon>
        <taxon>Endopterygota</taxon>
        <taxon>Hymenoptera</taxon>
        <taxon>Apocrita</taxon>
        <taxon>Aculeata</taxon>
        <taxon>Apoidea</taxon>
        <taxon>Anthophila</taxon>
        <taxon>Apidae</taxon>
        <taxon>Apis</taxon>
    </lineage>
</organism>
<reference evidence="1" key="1">
    <citation type="submission" date="2021-01" db="UniProtKB">
        <authorList>
            <consortium name="EnsemblMetazoa"/>
        </authorList>
    </citation>
    <scope>IDENTIFICATION</scope>
    <source>
        <strain evidence="1">DH4</strain>
    </source>
</reference>
<dbReference type="PANTHER" id="PTHR10224:SF12">
    <property type="entry name" value="GLYOXALASE ELBB"/>
    <property type="match status" value="1"/>
</dbReference>
<evidence type="ECO:0000313" key="1">
    <source>
        <dbReference type="EnsemblMetazoa" id="XP_026302115"/>
    </source>
</evidence>
<keyword evidence="2" id="KW-1185">Reference proteome</keyword>
<evidence type="ECO:0000313" key="2">
    <source>
        <dbReference type="Proteomes" id="UP000005203"/>
    </source>
</evidence>
<dbReference type="AlphaFoldDB" id="A0A7M7SSC1"/>
<dbReference type="InterPro" id="IPR029062">
    <property type="entry name" value="Class_I_gatase-like"/>
</dbReference>
<dbReference type="PANTHER" id="PTHR10224">
    <property type="entry name" value="ES1 PROTEIN HOMOLOG, MITOCHONDRIAL"/>
    <property type="match status" value="1"/>
</dbReference>
<gene>
    <name evidence="3" type="primary">LOC102655882</name>
</gene>
<dbReference type="RefSeq" id="XP_026302115.1">
    <property type="nucleotide sequence ID" value="XM_026446330.1"/>
</dbReference>
<evidence type="ECO:0000313" key="3">
    <source>
        <dbReference type="RefSeq" id="XP_026302115.1"/>
    </source>
</evidence>
<dbReference type="NCBIfam" id="NF008747">
    <property type="entry name" value="PRK11780.1"/>
    <property type="match status" value="1"/>
</dbReference>
<accession>A0A8B8HDK0</accession>
<sequence length="275" mass="30587">MLRRLRFVLTLKNESFMLGRSILSSSFHTSQIINRKFNKQQRKTCQRSAMPVAVILCGCGYLDGTEISEAMSAMIHICLKDMKPHFYAPDVNICETVDHFIKKPDPDSPSRNALVEAARIARSDIKPLCQCQACKHEALVIPGGFGAAKTLSNFAEKGADCTIHPDLEQIIEDFYYEGKPIASICISSVLVARVLKGVKITLGKESPAEEWPFADAIKKAKDMGAKIEQKSVKGMTKCKKYNVFSTPAWMYKPATFAEIYTGIGKLIGTMKKHMN</sequence>
<dbReference type="Proteomes" id="UP000005203">
    <property type="component" value="Linkage group LG1"/>
</dbReference>
<dbReference type="KEGG" id="ame:102655882"/>